<dbReference type="AlphaFoldDB" id="A0AAN7DR20"/>
<dbReference type="InterPro" id="IPR011009">
    <property type="entry name" value="Kinase-like_dom_sf"/>
</dbReference>
<dbReference type="InterPro" id="IPR000719">
    <property type="entry name" value="Prot_kinase_dom"/>
</dbReference>
<dbReference type="InterPro" id="IPR036936">
    <property type="entry name" value="CRIB_dom_sf"/>
</dbReference>
<dbReference type="PROSITE" id="PS00108">
    <property type="entry name" value="PROTEIN_KINASE_ST"/>
    <property type="match status" value="1"/>
</dbReference>
<evidence type="ECO:0000256" key="12">
    <source>
        <dbReference type="ARBA" id="ARBA00023273"/>
    </source>
</evidence>
<keyword evidence="10" id="KW-0418">Kinase</keyword>
<dbReference type="PROSITE" id="PS50011">
    <property type="entry name" value="PROTEIN_KINASE_DOM"/>
    <property type="match status" value="1"/>
</dbReference>
<dbReference type="PANTHER" id="PTHR45832:SF22">
    <property type="entry name" value="SERINE_THREONINE-PROTEIN KINASE SAMKA-RELATED"/>
    <property type="match status" value="1"/>
</dbReference>
<keyword evidence="11 15" id="KW-0067">ATP-binding</keyword>
<evidence type="ECO:0000256" key="15">
    <source>
        <dbReference type="PROSITE-ProRule" id="PRU10141"/>
    </source>
</evidence>
<evidence type="ECO:0000313" key="20">
    <source>
        <dbReference type="Proteomes" id="UP001304243"/>
    </source>
</evidence>
<dbReference type="GO" id="GO:0005886">
    <property type="term" value="C:plasma membrane"/>
    <property type="evidence" value="ECO:0007669"/>
    <property type="project" value="UniProtKB-ARBA"/>
</dbReference>
<feature type="region of interest" description="Disordered" evidence="16">
    <location>
        <begin position="336"/>
        <end position="433"/>
    </location>
</feature>
<feature type="compositionally biased region" description="Low complexity" evidence="16">
    <location>
        <begin position="47"/>
        <end position="63"/>
    </location>
</feature>
<evidence type="ECO:0000256" key="9">
    <source>
        <dbReference type="ARBA" id="ARBA00022741"/>
    </source>
</evidence>
<dbReference type="EMBL" id="JASEJX010000001">
    <property type="protein sequence ID" value="KAK4521778.1"/>
    <property type="molecule type" value="Genomic_DNA"/>
</dbReference>
<dbReference type="Pfam" id="PF00069">
    <property type="entry name" value="Pkinase"/>
    <property type="match status" value="1"/>
</dbReference>
<dbReference type="Proteomes" id="UP001304243">
    <property type="component" value="Unassembled WGS sequence"/>
</dbReference>
<feature type="domain" description="Protein kinase" evidence="17">
    <location>
        <begin position="458"/>
        <end position="709"/>
    </location>
</feature>
<dbReference type="InterPro" id="IPR051931">
    <property type="entry name" value="PAK3-like"/>
</dbReference>
<dbReference type="PROSITE" id="PS00107">
    <property type="entry name" value="PROTEIN_KINASE_ATP"/>
    <property type="match status" value="1"/>
</dbReference>
<feature type="compositionally biased region" description="Low complexity" evidence="16">
    <location>
        <begin position="398"/>
        <end position="408"/>
    </location>
</feature>
<dbReference type="SUPFAM" id="SSF56112">
    <property type="entry name" value="Protein kinase-like (PK-like)"/>
    <property type="match status" value="1"/>
</dbReference>
<keyword evidence="8" id="KW-0808">Transferase</keyword>
<reference evidence="19 20" key="1">
    <citation type="submission" date="2022-11" db="EMBL/GenBank/DDBJ databases">
        <title>Mucor velutinosus strain NIH1002 WGS.</title>
        <authorList>
            <person name="Subramanian P."/>
            <person name="Mullikin J.C."/>
            <person name="Segre J.A."/>
            <person name="Zelazny A.M."/>
        </authorList>
    </citation>
    <scope>NUCLEOTIDE SEQUENCE [LARGE SCALE GENOMIC DNA]</scope>
    <source>
        <strain evidence="19 20">NIH1002</strain>
    </source>
</reference>
<dbReference type="InterPro" id="IPR033923">
    <property type="entry name" value="PAK_BD"/>
</dbReference>
<feature type="binding site" evidence="15">
    <location>
        <position position="487"/>
    </location>
    <ligand>
        <name>ATP</name>
        <dbReference type="ChEBI" id="CHEBI:30616"/>
    </ligand>
</feature>
<dbReference type="InterPro" id="IPR017441">
    <property type="entry name" value="Protein_kinase_ATP_BS"/>
</dbReference>
<dbReference type="PROSITE" id="PS50108">
    <property type="entry name" value="CRIB"/>
    <property type="match status" value="1"/>
</dbReference>
<dbReference type="CDD" id="cd01093">
    <property type="entry name" value="CRIB_PAK_like"/>
    <property type="match status" value="1"/>
</dbReference>
<evidence type="ECO:0000256" key="7">
    <source>
        <dbReference type="ARBA" id="ARBA00022527"/>
    </source>
</evidence>
<feature type="compositionally biased region" description="Low complexity" evidence="16">
    <location>
        <begin position="359"/>
        <end position="369"/>
    </location>
</feature>
<dbReference type="Gene3D" id="1.10.510.10">
    <property type="entry name" value="Transferase(Phosphotransferase) domain 1"/>
    <property type="match status" value="1"/>
</dbReference>
<dbReference type="SMART" id="SM00285">
    <property type="entry name" value="PBD"/>
    <property type="match status" value="1"/>
</dbReference>
<dbReference type="CDD" id="cd06614">
    <property type="entry name" value="STKc_PAK"/>
    <property type="match status" value="1"/>
</dbReference>
<keyword evidence="7" id="KW-0723">Serine/threonine-protein kinase</keyword>
<evidence type="ECO:0000256" key="6">
    <source>
        <dbReference type="ARBA" id="ARBA00022490"/>
    </source>
</evidence>
<evidence type="ECO:0000256" key="5">
    <source>
        <dbReference type="ARBA" id="ARBA00022473"/>
    </source>
</evidence>
<comment type="caution">
    <text evidence="19">The sequence shown here is derived from an EMBL/GenBank/DDBJ whole genome shotgun (WGS) entry which is preliminary data.</text>
</comment>
<dbReference type="GO" id="GO:0009791">
    <property type="term" value="P:post-embryonic development"/>
    <property type="evidence" value="ECO:0007669"/>
    <property type="project" value="UniProtKB-ARBA"/>
</dbReference>
<feature type="compositionally biased region" description="Low complexity" evidence="16">
    <location>
        <begin position="336"/>
        <end position="352"/>
    </location>
</feature>
<dbReference type="FunFam" id="3.30.200.20:FF:000385">
    <property type="entry name" value="Non-specific serine/threonine protein kinase"/>
    <property type="match status" value="1"/>
</dbReference>
<keyword evidence="6" id="KW-0963">Cytoplasm</keyword>
<dbReference type="GO" id="GO:0042995">
    <property type="term" value="C:cell projection"/>
    <property type="evidence" value="ECO:0007669"/>
    <property type="project" value="UniProtKB-SubCell"/>
</dbReference>
<dbReference type="GO" id="GO:0016477">
    <property type="term" value="P:cell migration"/>
    <property type="evidence" value="ECO:0007669"/>
    <property type="project" value="UniProtKB-ARBA"/>
</dbReference>
<sequence>MSSPSNSNGGLSRSLSSHLQRLNIRTPESSVPSSPDISEKDLGRKLSSSNHTSSANSSNNNQSGAETPTKPSGSFLSRTLSSKRDRSNSVGRSRPSLPPPPSTNSSPLLNRAQSERSTATTGTTTNLQMKYSPPAFHSDDSGGSTPQLSPLKDLPSGAFGKARDRSTFKGVIDKFVGSFNDLINKDKQSNQEQEKEMEISGPYNAKHVTHVGFDASTGEFTGLPQEWQTLLQHSGISKVEQYQNPQAVLDAIGFYQENRDHDESVYHKMERAHALNEQQEDDSPNLTSQTPPQYDDDEYDEMERHAKMQEFKKQKSQERLDEQLYHQHLQQQQQQYQKYQQRLQQHQQQLQQERLNYESSTSPKLSPSSHAARDYDIKRKLSAKQRDRREDQHPQPPAAAQQLPIQQQHKLKPHQPSLTGSPGTVKQRVKERKHTMKDAEVIAKLRTICTEADPSLVYKNMRKIGQGASGGVYTAYSEGSDFPVAIKQMNLEQQPKKELIINEILVMKESKQKNIVNFIDSYLWRGDLWVIMEYMEGGSLTDVVTNNMMMEGQIAAVCHEVLEGLQHLHSKGVIHRDIKSDNILLSLYGDIKLTDFGFCAQLNEMQSKRTTMVGTPYWMAPEVVTRKEYGPKVDIWSLGIMAIEMVEGEPPYLNENPLRALYLIANNGTPKLQNPEALSPIFRDFLAKCLEVEVDRRPSASEMLKHPFLRCADPLPSLAPLIRAARDAVRREE</sequence>
<dbReference type="SMART" id="SM00220">
    <property type="entry name" value="S_TKc"/>
    <property type="match status" value="1"/>
</dbReference>
<feature type="compositionally biased region" description="Polar residues" evidence="16">
    <location>
        <begin position="64"/>
        <end position="80"/>
    </location>
</feature>
<dbReference type="PANTHER" id="PTHR45832">
    <property type="entry name" value="SERINE/THREONINE-PROTEIN KINASE SAMKA-RELATED-RELATED"/>
    <property type="match status" value="1"/>
</dbReference>
<evidence type="ECO:0000259" key="18">
    <source>
        <dbReference type="PROSITE" id="PS50108"/>
    </source>
</evidence>
<comment type="subcellular location">
    <subcellularLocation>
        <location evidence="1">Cell projection</location>
    </subcellularLocation>
    <subcellularLocation>
        <location evidence="2">Cytoplasm</location>
    </subcellularLocation>
</comment>
<dbReference type="Gene3D" id="3.90.810.10">
    <property type="entry name" value="CRIB domain"/>
    <property type="match status" value="1"/>
</dbReference>
<dbReference type="EC" id="2.7.11.1" evidence="4"/>
<keyword evidence="9 15" id="KW-0547">Nucleotide-binding</keyword>
<evidence type="ECO:0000256" key="10">
    <source>
        <dbReference type="ARBA" id="ARBA00022777"/>
    </source>
</evidence>
<evidence type="ECO:0000256" key="8">
    <source>
        <dbReference type="ARBA" id="ARBA00022679"/>
    </source>
</evidence>
<evidence type="ECO:0000256" key="2">
    <source>
        <dbReference type="ARBA" id="ARBA00004496"/>
    </source>
</evidence>
<dbReference type="InterPro" id="IPR000095">
    <property type="entry name" value="CRIB_dom"/>
</dbReference>
<feature type="compositionally biased region" description="Basic and acidic residues" evidence="16">
    <location>
        <begin position="371"/>
        <end position="393"/>
    </location>
</feature>
<evidence type="ECO:0000259" key="17">
    <source>
        <dbReference type="PROSITE" id="PS50011"/>
    </source>
</evidence>
<organism evidence="19 20">
    <name type="scientific">Mucor velutinosus</name>
    <dbReference type="NCBI Taxonomy" id="708070"/>
    <lineage>
        <taxon>Eukaryota</taxon>
        <taxon>Fungi</taxon>
        <taxon>Fungi incertae sedis</taxon>
        <taxon>Mucoromycota</taxon>
        <taxon>Mucoromycotina</taxon>
        <taxon>Mucoromycetes</taxon>
        <taxon>Mucorales</taxon>
        <taxon>Mucorineae</taxon>
        <taxon>Mucoraceae</taxon>
        <taxon>Mucor</taxon>
    </lineage>
</organism>
<feature type="domain" description="CRIB" evidence="18">
    <location>
        <begin position="199"/>
        <end position="212"/>
    </location>
</feature>
<keyword evidence="12" id="KW-0966">Cell projection</keyword>
<keyword evidence="5" id="KW-0217">Developmental protein</keyword>
<evidence type="ECO:0000256" key="14">
    <source>
        <dbReference type="ARBA" id="ARBA00048679"/>
    </source>
</evidence>
<dbReference type="GeneID" id="89948000"/>
<comment type="similarity">
    <text evidence="3">Belongs to the protein kinase superfamily. STE Ser/Thr protein kinase family. STE20 subfamily.</text>
</comment>
<dbReference type="FunFam" id="3.90.810.10:FF:000005">
    <property type="entry name" value="Non-specific serine/threonine protein kinase"/>
    <property type="match status" value="1"/>
</dbReference>
<dbReference type="Gene3D" id="3.30.200.20">
    <property type="entry name" value="Phosphorylase Kinase, domain 1"/>
    <property type="match status" value="1"/>
</dbReference>
<evidence type="ECO:0000313" key="19">
    <source>
        <dbReference type="EMBL" id="KAK4521778.1"/>
    </source>
</evidence>
<feature type="region of interest" description="Disordered" evidence="16">
    <location>
        <begin position="1"/>
        <end position="157"/>
    </location>
</feature>
<accession>A0AAN7DR20</accession>
<evidence type="ECO:0000256" key="4">
    <source>
        <dbReference type="ARBA" id="ARBA00012513"/>
    </source>
</evidence>
<dbReference type="FunFam" id="1.10.510.10:FF:000011">
    <property type="entry name" value="Non-specific serine/threonine protein kinase"/>
    <property type="match status" value="1"/>
</dbReference>
<evidence type="ECO:0000256" key="16">
    <source>
        <dbReference type="SAM" id="MobiDB-lite"/>
    </source>
</evidence>
<proteinExistence type="inferred from homology"/>
<feature type="compositionally biased region" description="Polar residues" evidence="16">
    <location>
        <begin position="26"/>
        <end position="36"/>
    </location>
</feature>
<dbReference type="Pfam" id="PF00786">
    <property type="entry name" value="PBD"/>
    <property type="match status" value="1"/>
</dbReference>
<evidence type="ECO:0000256" key="1">
    <source>
        <dbReference type="ARBA" id="ARBA00004316"/>
    </source>
</evidence>
<evidence type="ECO:0000256" key="13">
    <source>
        <dbReference type="ARBA" id="ARBA00047899"/>
    </source>
</evidence>
<comment type="catalytic activity">
    <reaction evidence="13">
        <text>L-threonyl-[protein] + ATP = O-phospho-L-threonyl-[protein] + ADP + H(+)</text>
        <dbReference type="Rhea" id="RHEA:46608"/>
        <dbReference type="Rhea" id="RHEA-COMP:11060"/>
        <dbReference type="Rhea" id="RHEA-COMP:11605"/>
        <dbReference type="ChEBI" id="CHEBI:15378"/>
        <dbReference type="ChEBI" id="CHEBI:30013"/>
        <dbReference type="ChEBI" id="CHEBI:30616"/>
        <dbReference type="ChEBI" id="CHEBI:61977"/>
        <dbReference type="ChEBI" id="CHEBI:456216"/>
        <dbReference type="EC" id="2.7.11.1"/>
    </reaction>
</comment>
<evidence type="ECO:0000256" key="3">
    <source>
        <dbReference type="ARBA" id="ARBA00008874"/>
    </source>
</evidence>
<name>A0AAN7DR20_9FUNG</name>
<dbReference type="GO" id="GO:0005829">
    <property type="term" value="C:cytosol"/>
    <property type="evidence" value="ECO:0007669"/>
    <property type="project" value="UniProtKB-ARBA"/>
</dbReference>
<gene>
    <name evidence="19" type="ORF">ATC70_004314</name>
</gene>
<dbReference type="GO" id="GO:0004674">
    <property type="term" value="F:protein serine/threonine kinase activity"/>
    <property type="evidence" value="ECO:0007669"/>
    <property type="project" value="UniProtKB-KW"/>
</dbReference>
<comment type="catalytic activity">
    <reaction evidence="14">
        <text>L-seryl-[protein] + ATP = O-phospho-L-seryl-[protein] + ADP + H(+)</text>
        <dbReference type="Rhea" id="RHEA:17989"/>
        <dbReference type="Rhea" id="RHEA-COMP:9863"/>
        <dbReference type="Rhea" id="RHEA-COMP:11604"/>
        <dbReference type="ChEBI" id="CHEBI:15378"/>
        <dbReference type="ChEBI" id="CHEBI:29999"/>
        <dbReference type="ChEBI" id="CHEBI:30616"/>
        <dbReference type="ChEBI" id="CHEBI:83421"/>
        <dbReference type="ChEBI" id="CHEBI:456216"/>
        <dbReference type="EC" id="2.7.11.1"/>
    </reaction>
</comment>
<feature type="compositionally biased region" description="Low complexity" evidence="16">
    <location>
        <begin position="1"/>
        <end position="17"/>
    </location>
</feature>
<feature type="region of interest" description="Disordered" evidence="16">
    <location>
        <begin position="275"/>
        <end position="297"/>
    </location>
</feature>
<dbReference type="GO" id="GO:0005524">
    <property type="term" value="F:ATP binding"/>
    <property type="evidence" value="ECO:0007669"/>
    <property type="project" value="UniProtKB-UniRule"/>
</dbReference>
<dbReference type="RefSeq" id="XP_064688444.1">
    <property type="nucleotide sequence ID" value="XM_064823619.1"/>
</dbReference>
<protein>
    <recommendedName>
        <fullName evidence="4">non-specific serine/threonine protein kinase</fullName>
        <ecNumber evidence="4">2.7.11.1</ecNumber>
    </recommendedName>
</protein>
<evidence type="ECO:0000256" key="11">
    <source>
        <dbReference type="ARBA" id="ARBA00022840"/>
    </source>
</evidence>
<dbReference type="InterPro" id="IPR008271">
    <property type="entry name" value="Ser/Thr_kinase_AS"/>
</dbReference>
<keyword evidence="20" id="KW-1185">Reference proteome</keyword>
<dbReference type="GO" id="GO:0030447">
    <property type="term" value="P:filamentous growth"/>
    <property type="evidence" value="ECO:0007669"/>
    <property type="project" value="UniProtKB-ARBA"/>
</dbReference>